<reference evidence="4" key="1">
    <citation type="journal article" date="2013" name="Science">
        <title>The Amborella genome and the evolution of flowering plants.</title>
        <authorList>
            <consortium name="Amborella Genome Project"/>
        </authorList>
    </citation>
    <scope>NUCLEOTIDE SEQUENCE [LARGE SCALE GENOMIC DNA]</scope>
</reference>
<proteinExistence type="predicted"/>
<gene>
    <name evidence="3" type="ORF">AMTR_s00013p00140650</name>
</gene>
<dbReference type="Proteomes" id="UP000017836">
    <property type="component" value="Unassembled WGS sequence"/>
</dbReference>
<feature type="domain" description="FIST C-domain" evidence="2">
    <location>
        <begin position="343"/>
        <end position="500"/>
    </location>
</feature>
<dbReference type="EMBL" id="KI392979">
    <property type="protein sequence ID" value="ERN09890.1"/>
    <property type="molecule type" value="Genomic_DNA"/>
</dbReference>
<dbReference type="Gene3D" id="1.20.1280.50">
    <property type="match status" value="1"/>
</dbReference>
<evidence type="ECO:0000313" key="3">
    <source>
        <dbReference type="EMBL" id="ERN09890.1"/>
    </source>
</evidence>
<dbReference type="AlphaFoldDB" id="W1PRK7"/>
<dbReference type="SMART" id="SM00256">
    <property type="entry name" value="FBOX"/>
    <property type="match status" value="1"/>
</dbReference>
<dbReference type="Pfam" id="PF12937">
    <property type="entry name" value="F-box-like"/>
    <property type="match status" value="1"/>
</dbReference>
<dbReference type="Pfam" id="PF08495">
    <property type="entry name" value="FIST"/>
    <property type="match status" value="1"/>
</dbReference>
<dbReference type="PANTHER" id="PTHR14939">
    <property type="entry name" value="F-BOX ONLY PROTEIN 22"/>
    <property type="match status" value="1"/>
</dbReference>
<dbReference type="SUPFAM" id="SSF81383">
    <property type="entry name" value="F-box domain"/>
    <property type="match status" value="1"/>
</dbReference>
<evidence type="ECO:0000259" key="2">
    <source>
        <dbReference type="SMART" id="SM01204"/>
    </source>
</evidence>
<accession>W1PRK7</accession>
<dbReference type="InterPro" id="IPR001810">
    <property type="entry name" value="F-box_dom"/>
</dbReference>
<evidence type="ECO:0008006" key="5">
    <source>
        <dbReference type="Google" id="ProtNLM"/>
    </source>
</evidence>
<dbReference type="InterPro" id="IPR013702">
    <property type="entry name" value="FIST_domain_N"/>
</dbReference>
<name>W1PRK7_AMBTC</name>
<dbReference type="Gramene" id="ERN09890">
    <property type="protein sequence ID" value="ERN09890"/>
    <property type="gene ID" value="AMTR_s00013p00140650"/>
</dbReference>
<dbReference type="OMA" id="PRTCIAY"/>
<sequence length="542" mass="59978">MGGELERERAASLPEELWENILGRLPAKAFAKACVTCHSWNCICNRILSRPKLLSALSVHHTLEECMDEALAKVLSKPIRPHFVMAFTGFASSLEKTHILLCSEFGGTVPLVTCFSQGLIGRDTVSNEVEEVLWDPYNDVLTDRGVLLTIGFIPGLKVEAVPLFGSPEISTRTCVESFLADINNFTKEASNCANPTGIVMFTEQKDLRYILQTMDDAFQGQTPIVGGVAAEDKEGSILYSAGDWSRTTRIQNLCLPPESSKSRSYTKLLMDRNYRLDAVALVFAKDMYNTLGVHEIHFTSAVSTGLKPRGPSYKVASVRSSLQETWLTAKREGLPNALDGPRIWEEIENEVGNEIYGDPYIGVLKRRKHYIAAGKRKSVSSFAYHGFYNSDDRYLNLEGEGIKTADTFRFYFPSVEAAWASRNAVCEQLKVLKQKGSEDCGPRNMQNGLETQVFGGLIFACTSRGLPFFREKNVDSSAFSEIFPGVPLAGTYVGGEIGPPALGEMERSQMNLTCSCLSYYSSVFLVMSYTMNSLETWAIGQS</sequence>
<dbReference type="eggNOG" id="ENOG502QT6J">
    <property type="taxonomic scope" value="Eukaryota"/>
</dbReference>
<dbReference type="HOGENOM" id="CLU_038429_0_0_1"/>
<dbReference type="PANTHER" id="PTHR14939:SF5">
    <property type="entry name" value="F-BOX ONLY PROTEIN 22"/>
    <property type="match status" value="1"/>
</dbReference>
<evidence type="ECO:0000259" key="1">
    <source>
        <dbReference type="SMART" id="SM00256"/>
    </source>
</evidence>
<dbReference type="KEGG" id="atr:18438054"/>
<dbReference type="STRING" id="13333.W1PRK7"/>
<keyword evidence="4" id="KW-1185">Reference proteome</keyword>
<dbReference type="OrthoDB" id="509497at2759"/>
<dbReference type="GO" id="GO:0032436">
    <property type="term" value="P:positive regulation of proteasomal ubiquitin-dependent protein catabolic process"/>
    <property type="evidence" value="ECO:0000318"/>
    <property type="project" value="GO_Central"/>
</dbReference>
<evidence type="ECO:0000313" key="4">
    <source>
        <dbReference type="Proteomes" id="UP000017836"/>
    </source>
</evidence>
<dbReference type="InterPro" id="IPR019494">
    <property type="entry name" value="FIST_C"/>
</dbReference>
<dbReference type="SMART" id="SM01204">
    <property type="entry name" value="FIST_C"/>
    <property type="match status" value="1"/>
</dbReference>
<protein>
    <recommendedName>
        <fullName evidence="5">FIST C-domain domain-containing protein</fullName>
    </recommendedName>
</protein>
<dbReference type="InterPro" id="IPR036047">
    <property type="entry name" value="F-box-like_dom_sf"/>
</dbReference>
<organism evidence="3 4">
    <name type="scientific">Amborella trichopoda</name>
    <dbReference type="NCBI Taxonomy" id="13333"/>
    <lineage>
        <taxon>Eukaryota</taxon>
        <taxon>Viridiplantae</taxon>
        <taxon>Streptophyta</taxon>
        <taxon>Embryophyta</taxon>
        <taxon>Tracheophyta</taxon>
        <taxon>Spermatophyta</taxon>
        <taxon>Magnoliopsida</taxon>
        <taxon>Amborellales</taxon>
        <taxon>Amborellaceae</taxon>
        <taxon>Amborella</taxon>
    </lineage>
</organism>
<dbReference type="GO" id="GO:0000209">
    <property type="term" value="P:protein polyubiquitination"/>
    <property type="evidence" value="ECO:0000318"/>
    <property type="project" value="GO_Central"/>
</dbReference>
<feature type="domain" description="F-box" evidence="1">
    <location>
        <begin position="13"/>
        <end position="53"/>
    </location>
</feature>